<gene>
    <name evidence="1" type="ORF">METZ01_LOCUS488336</name>
</gene>
<accession>A0A383CTF0</accession>
<organism evidence="1">
    <name type="scientific">marine metagenome</name>
    <dbReference type="NCBI Taxonomy" id="408172"/>
    <lineage>
        <taxon>unclassified sequences</taxon>
        <taxon>metagenomes</taxon>
        <taxon>ecological metagenomes</taxon>
    </lineage>
</organism>
<dbReference type="AlphaFoldDB" id="A0A383CTF0"/>
<name>A0A383CTF0_9ZZZZ</name>
<evidence type="ECO:0000313" key="1">
    <source>
        <dbReference type="EMBL" id="SVE35482.1"/>
    </source>
</evidence>
<reference evidence="1" key="1">
    <citation type="submission" date="2018-05" db="EMBL/GenBank/DDBJ databases">
        <authorList>
            <person name="Lanie J.A."/>
            <person name="Ng W.-L."/>
            <person name="Kazmierczak K.M."/>
            <person name="Andrzejewski T.M."/>
            <person name="Davidsen T.M."/>
            <person name="Wayne K.J."/>
            <person name="Tettelin H."/>
            <person name="Glass J.I."/>
            <person name="Rusch D."/>
            <person name="Podicherti R."/>
            <person name="Tsui H.-C.T."/>
            <person name="Winkler M.E."/>
        </authorList>
    </citation>
    <scope>NUCLEOTIDE SEQUENCE</scope>
</reference>
<dbReference type="EMBL" id="UINC01211544">
    <property type="protein sequence ID" value="SVE35482.1"/>
    <property type="molecule type" value="Genomic_DNA"/>
</dbReference>
<sequence length="100" mass="11788">VEQTEFNAIEQNFYVAEPVFSHKPESKLGGYIRKILGIMWNDYANVYEEKKPFVHWTVKTQVDQSGGEYKIKITLMEIKKFSGFENFSFVQNNRLITINF</sequence>
<feature type="non-terminal residue" evidence="1">
    <location>
        <position position="1"/>
    </location>
</feature>
<protein>
    <submittedName>
        <fullName evidence="1">Uncharacterized protein</fullName>
    </submittedName>
</protein>
<proteinExistence type="predicted"/>